<dbReference type="SUPFAM" id="SSF111369">
    <property type="entry name" value="HlyD-like secretion proteins"/>
    <property type="match status" value="1"/>
</dbReference>
<dbReference type="Proteomes" id="UP000664800">
    <property type="component" value="Unassembled WGS sequence"/>
</dbReference>
<comment type="similarity">
    <text evidence="1">Belongs to the membrane fusion protein (MFP) (TC 8.A.1) family.</text>
</comment>
<dbReference type="GO" id="GO:0015562">
    <property type="term" value="F:efflux transmembrane transporter activity"/>
    <property type="evidence" value="ECO:0007669"/>
    <property type="project" value="TreeGrafter"/>
</dbReference>
<dbReference type="InterPro" id="IPR058792">
    <property type="entry name" value="Beta-barrel_RND_2"/>
</dbReference>
<evidence type="ECO:0000256" key="2">
    <source>
        <dbReference type="SAM" id="SignalP"/>
    </source>
</evidence>
<dbReference type="AlphaFoldDB" id="A0A8I1MY27"/>
<dbReference type="InterPro" id="IPR006143">
    <property type="entry name" value="RND_pump_MFP"/>
</dbReference>
<evidence type="ECO:0000313" key="5">
    <source>
        <dbReference type="EMBL" id="MBN8745120.1"/>
    </source>
</evidence>
<dbReference type="GO" id="GO:1990281">
    <property type="term" value="C:efflux pump complex"/>
    <property type="evidence" value="ECO:0007669"/>
    <property type="project" value="TreeGrafter"/>
</dbReference>
<dbReference type="EMBL" id="JAFKMR010000024">
    <property type="protein sequence ID" value="MBN8745120.1"/>
    <property type="molecule type" value="Genomic_DNA"/>
</dbReference>
<feature type="signal peptide" evidence="2">
    <location>
        <begin position="1"/>
        <end position="32"/>
    </location>
</feature>
<feature type="domain" description="CzcB-like barrel-sandwich hybrid" evidence="4">
    <location>
        <begin position="70"/>
        <end position="194"/>
    </location>
</feature>
<dbReference type="PANTHER" id="PTHR30469:SF15">
    <property type="entry name" value="HLYD FAMILY OF SECRETION PROTEINS"/>
    <property type="match status" value="1"/>
</dbReference>
<dbReference type="RefSeq" id="WP_276731486.1">
    <property type="nucleotide sequence ID" value="NZ_JAFKMR010000024.1"/>
</dbReference>
<dbReference type="Pfam" id="PF25973">
    <property type="entry name" value="BSH_CzcB"/>
    <property type="match status" value="1"/>
</dbReference>
<feature type="domain" description="CusB-like beta-barrel" evidence="3">
    <location>
        <begin position="207"/>
        <end position="267"/>
    </location>
</feature>
<proteinExistence type="inferred from homology"/>
<evidence type="ECO:0000259" key="4">
    <source>
        <dbReference type="Pfam" id="PF25973"/>
    </source>
</evidence>
<feature type="chain" id="PRO_5034410316" evidence="2">
    <location>
        <begin position="33"/>
        <end position="356"/>
    </location>
</feature>
<protein>
    <submittedName>
        <fullName evidence="5">Efflux RND transporter periplasmic adaptor subunit</fullName>
    </submittedName>
</protein>
<dbReference type="InterPro" id="IPR058647">
    <property type="entry name" value="BSH_CzcB-like"/>
</dbReference>
<evidence type="ECO:0000259" key="3">
    <source>
        <dbReference type="Pfam" id="PF25954"/>
    </source>
</evidence>
<keyword evidence="2" id="KW-0732">Signal</keyword>
<dbReference type="Pfam" id="PF25954">
    <property type="entry name" value="Beta-barrel_RND_2"/>
    <property type="match status" value="1"/>
</dbReference>
<accession>A0A8I1MY27</accession>
<dbReference type="Gene3D" id="2.40.420.20">
    <property type="match status" value="1"/>
</dbReference>
<reference evidence="5" key="1">
    <citation type="submission" date="2021-02" db="EMBL/GenBank/DDBJ databases">
        <title>Thiocyanate and organic carbon inputs drive convergent selection for specific autotrophic Afipia and Thiobacillus strains within complex microbiomes.</title>
        <authorList>
            <person name="Huddy R.J."/>
            <person name="Sachdeva R."/>
            <person name="Kadzinga F."/>
            <person name="Kantor R.S."/>
            <person name="Harrison S.T.L."/>
            <person name="Banfield J.F."/>
        </authorList>
    </citation>
    <scope>NUCLEOTIDE SEQUENCE</scope>
    <source>
        <strain evidence="5">SCN18_13_7_16_R3_B_64_19</strain>
    </source>
</reference>
<gene>
    <name evidence="5" type="ORF">J0I24_12555</name>
</gene>
<sequence>MTLPTRARLALLAALSLPSLFLTLGSLPSAFAADSPISAQVQTAPLQRGELLHTLRAYAVVQVPASQTQAITFQHAMQVQTVAVHVGQAVRKGAVLATLHSDASTALAYSQAQTAVSFAQGELGRMTALKAQQLATQAQVDAARKALTDAQAQLHSLQQQGAGQAATRVLAPQDGIVLAVSAAPGDLLAAGSPLLQLGRSGSLQALAGVPPEDAPRLQPGQAVRLSSVFDPTQHWQGTIRSVGAAINPKTQRLDVQIALSAQAGLPPAGASVQADMVLGRWRGWVVPRDAVLQDERGAFVFQDDHGKALRIPVQIAIESGLQTGITGALNPAMPLVVSGNYELRPGMALRVMGAQR</sequence>
<dbReference type="PANTHER" id="PTHR30469">
    <property type="entry name" value="MULTIDRUG RESISTANCE PROTEIN MDTA"/>
    <property type="match status" value="1"/>
</dbReference>
<organism evidence="5 6">
    <name type="scientific">Thiomonas arsenitoxydans (strain DSM 22701 / CIP 110005 / 3As)</name>
    <dbReference type="NCBI Taxonomy" id="426114"/>
    <lineage>
        <taxon>Bacteria</taxon>
        <taxon>Pseudomonadati</taxon>
        <taxon>Pseudomonadota</taxon>
        <taxon>Betaproteobacteria</taxon>
        <taxon>Burkholderiales</taxon>
        <taxon>Thiomonas</taxon>
    </lineage>
</organism>
<dbReference type="NCBIfam" id="TIGR01730">
    <property type="entry name" value="RND_mfp"/>
    <property type="match status" value="1"/>
</dbReference>
<evidence type="ECO:0000313" key="6">
    <source>
        <dbReference type="Proteomes" id="UP000664800"/>
    </source>
</evidence>
<dbReference type="Gene3D" id="2.40.30.170">
    <property type="match status" value="1"/>
</dbReference>
<dbReference type="Gene3D" id="2.40.50.100">
    <property type="match status" value="1"/>
</dbReference>
<comment type="caution">
    <text evidence="5">The sequence shown here is derived from an EMBL/GenBank/DDBJ whole genome shotgun (WGS) entry which is preliminary data.</text>
</comment>
<evidence type="ECO:0000256" key="1">
    <source>
        <dbReference type="ARBA" id="ARBA00009477"/>
    </source>
</evidence>
<name>A0A8I1MY27_THIA3</name>